<proteinExistence type="predicted"/>
<sequence length="106" mass="11771">MIAFDPLDEKYRWCVYCQADCWPEPENQRHDSECPTNTGIYPVRAEDALPTGDLGACTACSQPFALGDFYVHVSDESGLVVSRPEVDSRSWIACVPCGITQVDPRT</sequence>
<protein>
    <submittedName>
        <fullName evidence="1">Uncharacterized protein</fullName>
    </submittedName>
</protein>
<accession>A0A316HTT6</accession>
<comment type="caution">
    <text evidence="1">The sequence shown here is derived from an EMBL/GenBank/DDBJ whole genome shotgun (WGS) entry which is preliminary data.</text>
</comment>
<gene>
    <name evidence="1" type="ORF">C8D88_116103</name>
</gene>
<dbReference type="RefSeq" id="WP_109641166.1">
    <property type="nucleotide sequence ID" value="NZ_QGHB01000016.1"/>
</dbReference>
<dbReference type="Proteomes" id="UP000246005">
    <property type="component" value="Unassembled WGS sequence"/>
</dbReference>
<dbReference type="AlphaFoldDB" id="A0A316HTT6"/>
<evidence type="ECO:0000313" key="1">
    <source>
        <dbReference type="EMBL" id="PWK81692.1"/>
    </source>
</evidence>
<dbReference type="EMBL" id="QGHB01000016">
    <property type="protein sequence ID" value="PWK81692.1"/>
    <property type="molecule type" value="Genomic_DNA"/>
</dbReference>
<organism evidence="1 2">
    <name type="scientific">Lentzea atacamensis</name>
    <dbReference type="NCBI Taxonomy" id="531938"/>
    <lineage>
        <taxon>Bacteria</taxon>
        <taxon>Bacillati</taxon>
        <taxon>Actinomycetota</taxon>
        <taxon>Actinomycetes</taxon>
        <taxon>Pseudonocardiales</taxon>
        <taxon>Pseudonocardiaceae</taxon>
        <taxon>Lentzea</taxon>
    </lineage>
</organism>
<evidence type="ECO:0000313" key="2">
    <source>
        <dbReference type="Proteomes" id="UP000246005"/>
    </source>
</evidence>
<name>A0A316HTT6_9PSEU</name>
<reference evidence="1 2" key="1">
    <citation type="submission" date="2018-05" db="EMBL/GenBank/DDBJ databases">
        <title>Genomic Encyclopedia of Type Strains, Phase IV (KMG-IV): sequencing the most valuable type-strain genomes for metagenomic binning, comparative biology and taxonomic classification.</title>
        <authorList>
            <person name="Goeker M."/>
        </authorList>
    </citation>
    <scope>NUCLEOTIDE SEQUENCE [LARGE SCALE GENOMIC DNA]</scope>
    <source>
        <strain evidence="1 2">DSM 45480</strain>
    </source>
</reference>